<dbReference type="EMBL" id="FNZN01000005">
    <property type="protein sequence ID" value="SEL75297.1"/>
    <property type="molecule type" value="Genomic_DNA"/>
</dbReference>
<dbReference type="Gene3D" id="3.40.30.10">
    <property type="entry name" value="Glutaredoxin"/>
    <property type="match status" value="1"/>
</dbReference>
<organism evidence="1 2">
    <name type="scientific">Maribacter orientalis</name>
    <dbReference type="NCBI Taxonomy" id="228957"/>
    <lineage>
        <taxon>Bacteria</taxon>
        <taxon>Pseudomonadati</taxon>
        <taxon>Bacteroidota</taxon>
        <taxon>Flavobacteriia</taxon>
        <taxon>Flavobacteriales</taxon>
        <taxon>Flavobacteriaceae</taxon>
        <taxon>Maribacter</taxon>
    </lineage>
</organism>
<sequence>MLKTDFFNTNEFQELSDNYVLLYVDVTRNKDLLSDKQLIQNKKLLTKLNKRKVFPLLKVLDSKG</sequence>
<protein>
    <submittedName>
        <fullName evidence="1">Uncharacterized protein</fullName>
    </submittedName>
</protein>
<evidence type="ECO:0000313" key="1">
    <source>
        <dbReference type="EMBL" id="SEL75297.1"/>
    </source>
</evidence>
<reference evidence="2" key="1">
    <citation type="submission" date="2016-10" db="EMBL/GenBank/DDBJ databases">
        <authorList>
            <person name="Varghese N."/>
            <person name="Submissions S."/>
        </authorList>
    </citation>
    <scope>NUCLEOTIDE SEQUENCE [LARGE SCALE GENOMIC DNA]</scope>
    <source>
        <strain evidence="2">DSM 16471</strain>
    </source>
</reference>
<dbReference type="AlphaFoldDB" id="A0A1H7SUW2"/>
<dbReference type="STRING" id="228957.SAMN04488008_105100"/>
<keyword evidence="2" id="KW-1185">Reference proteome</keyword>
<name>A0A1H7SUW2_9FLAO</name>
<gene>
    <name evidence="1" type="ORF">SAMN04488008_105100</name>
</gene>
<proteinExistence type="predicted"/>
<evidence type="ECO:0000313" key="2">
    <source>
        <dbReference type="Proteomes" id="UP000198990"/>
    </source>
</evidence>
<accession>A0A1H7SUW2</accession>
<dbReference type="Proteomes" id="UP000198990">
    <property type="component" value="Unassembled WGS sequence"/>
</dbReference>